<dbReference type="Proteomes" id="UP001066276">
    <property type="component" value="Chromosome 9"/>
</dbReference>
<evidence type="ECO:0000256" key="1">
    <source>
        <dbReference type="SAM" id="MobiDB-lite"/>
    </source>
</evidence>
<feature type="compositionally biased region" description="Low complexity" evidence="1">
    <location>
        <begin position="151"/>
        <end position="165"/>
    </location>
</feature>
<accession>A0AAV7N6U9</accession>
<gene>
    <name evidence="2" type="ORF">NDU88_005786</name>
</gene>
<feature type="compositionally biased region" description="Polar residues" evidence="1">
    <location>
        <begin position="84"/>
        <end position="95"/>
    </location>
</feature>
<organism evidence="2 3">
    <name type="scientific">Pleurodeles waltl</name>
    <name type="common">Iberian ribbed newt</name>
    <dbReference type="NCBI Taxonomy" id="8319"/>
    <lineage>
        <taxon>Eukaryota</taxon>
        <taxon>Metazoa</taxon>
        <taxon>Chordata</taxon>
        <taxon>Craniata</taxon>
        <taxon>Vertebrata</taxon>
        <taxon>Euteleostomi</taxon>
        <taxon>Amphibia</taxon>
        <taxon>Batrachia</taxon>
        <taxon>Caudata</taxon>
        <taxon>Salamandroidea</taxon>
        <taxon>Salamandridae</taxon>
        <taxon>Pleurodelinae</taxon>
        <taxon>Pleurodeles</taxon>
    </lineage>
</organism>
<sequence>MQLHDAPTSMGCQGPAGDPPSGLPGQREHVGRSTTAGRPLSWIKCGYGGLRTIGPCPFGKEAPQAEESRCCCGPPSRAGRTERSSAAATGTNQVTARVHSHRSGAIPRMGISLISGATRLPAGPFRAAPSARGPGEEPARGPGKQTHQPRLRAPARQAASSSSAPEVTPVSRRGSLPRLVVLSS</sequence>
<comment type="caution">
    <text evidence="2">The sequence shown here is derived from an EMBL/GenBank/DDBJ whole genome shotgun (WGS) entry which is preliminary data.</text>
</comment>
<feature type="region of interest" description="Disordered" evidence="1">
    <location>
        <begin position="1"/>
        <end position="39"/>
    </location>
</feature>
<keyword evidence="3" id="KW-1185">Reference proteome</keyword>
<feature type="region of interest" description="Disordered" evidence="1">
    <location>
        <begin position="120"/>
        <end position="184"/>
    </location>
</feature>
<protein>
    <submittedName>
        <fullName evidence="2">Uncharacterized protein</fullName>
    </submittedName>
</protein>
<name>A0AAV7N6U9_PLEWA</name>
<evidence type="ECO:0000313" key="2">
    <source>
        <dbReference type="EMBL" id="KAJ1108410.1"/>
    </source>
</evidence>
<evidence type="ECO:0000313" key="3">
    <source>
        <dbReference type="Proteomes" id="UP001066276"/>
    </source>
</evidence>
<dbReference type="AlphaFoldDB" id="A0AAV7N6U9"/>
<reference evidence="2" key="1">
    <citation type="journal article" date="2022" name="bioRxiv">
        <title>Sequencing and chromosome-scale assembly of the giantPleurodeles waltlgenome.</title>
        <authorList>
            <person name="Brown T."/>
            <person name="Elewa A."/>
            <person name="Iarovenko S."/>
            <person name="Subramanian E."/>
            <person name="Araus A.J."/>
            <person name="Petzold A."/>
            <person name="Susuki M."/>
            <person name="Suzuki K.-i.T."/>
            <person name="Hayashi T."/>
            <person name="Toyoda A."/>
            <person name="Oliveira C."/>
            <person name="Osipova E."/>
            <person name="Leigh N.D."/>
            <person name="Simon A."/>
            <person name="Yun M.H."/>
        </authorList>
    </citation>
    <scope>NUCLEOTIDE SEQUENCE</scope>
    <source>
        <strain evidence="2">20211129_DDA</strain>
        <tissue evidence="2">Liver</tissue>
    </source>
</reference>
<proteinExistence type="predicted"/>
<dbReference type="EMBL" id="JANPWB010000013">
    <property type="protein sequence ID" value="KAJ1108410.1"/>
    <property type="molecule type" value="Genomic_DNA"/>
</dbReference>
<feature type="region of interest" description="Disordered" evidence="1">
    <location>
        <begin position="66"/>
        <end position="103"/>
    </location>
</feature>